<name>A0AAW0YTG7_9TREE</name>
<dbReference type="PANTHER" id="PTHR13464:SF0">
    <property type="entry name" value="SAP30-BINDING PROTEIN"/>
    <property type="match status" value="1"/>
</dbReference>
<dbReference type="GO" id="GO:0006355">
    <property type="term" value="P:regulation of DNA-templated transcription"/>
    <property type="evidence" value="ECO:0007669"/>
    <property type="project" value="InterPro"/>
</dbReference>
<feature type="compositionally biased region" description="Low complexity" evidence="1">
    <location>
        <begin position="62"/>
        <end position="74"/>
    </location>
</feature>
<keyword evidence="3" id="KW-1185">Reference proteome</keyword>
<evidence type="ECO:0000313" key="3">
    <source>
        <dbReference type="Proteomes" id="UP001388673"/>
    </source>
</evidence>
<sequence length="287" mass="32010">MQGLVHYSDDSSPEPSSAAGPSRLRNESSAGPSRGTTKVKPRSGIVLTPTTTRPTKRPRRTPPISSSSSSTKSTHLPENLTHTAQSDLAESELATSVQADTNSSSKFGAVFDGLTEDEVFKIVTMPRELEGVDDWGIPPEVDPEEASPQLKAKVENFLRLKYERGEHINTRLLSSSSFANPHIYSKLVEFVSIDERATAFPSSGWLTRRRLESLIPTYGPSALSASQKVKEEAVRAAQAIGTRKEIGFAPARHRDEKRREREKERGRDDRREKNGTSWDRKRERDRR</sequence>
<accession>A0AAW0YTG7</accession>
<dbReference type="RefSeq" id="XP_066799457.1">
    <property type="nucleotide sequence ID" value="XM_066950242.1"/>
</dbReference>
<protein>
    <recommendedName>
        <fullName evidence="4">HCNGP-like protein-domain-containing protein</fullName>
    </recommendedName>
</protein>
<dbReference type="AlphaFoldDB" id="A0AAW0YTG7"/>
<feature type="region of interest" description="Disordered" evidence="1">
    <location>
        <begin position="1"/>
        <end position="99"/>
    </location>
</feature>
<feature type="compositionally biased region" description="Polar residues" evidence="1">
    <location>
        <begin position="80"/>
        <end position="99"/>
    </location>
</feature>
<dbReference type="EMBL" id="JBCAWK010000015">
    <property type="protein sequence ID" value="KAK8843509.1"/>
    <property type="molecule type" value="Genomic_DNA"/>
</dbReference>
<evidence type="ECO:0008006" key="4">
    <source>
        <dbReference type="Google" id="ProtNLM"/>
    </source>
</evidence>
<evidence type="ECO:0000256" key="1">
    <source>
        <dbReference type="SAM" id="MobiDB-lite"/>
    </source>
</evidence>
<dbReference type="KEGG" id="kne:92184427"/>
<dbReference type="InterPro" id="IPR012479">
    <property type="entry name" value="SAP30BP"/>
</dbReference>
<gene>
    <name evidence="2" type="ORF">IAR55_007169</name>
</gene>
<proteinExistence type="predicted"/>
<feature type="compositionally biased region" description="Low complexity" evidence="1">
    <location>
        <begin position="13"/>
        <end position="22"/>
    </location>
</feature>
<feature type="compositionally biased region" description="Polar residues" evidence="1">
    <location>
        <begin position="27"/>
        <end position="36"/>
    </location>
</feature>
<organism evidence="2 3">
    <name type="scientific">Kwoniella newhampshirensis</name>
    <dbReference type="NCBI Taxonomy" id="1651941"/>
    <lineage>
        <taxon>Eukaryota</taxon>
        <taxon>Fungi</taxon>
        <taxon>Dikarya</taxon>
        <taxon>Basidiomycota</taxon>
        <taxon>Agaricomycotina</taxon>
        <taxon>Tremellomycetes</taxon>
        <taxon>Tremellales</taxon>
        <taxon>Cryptococcaceae</taxon>
        <taxon>Kwoniella</taxon>
    </lineage>
</organism>
<dbReference type="GO" id="GO:0005634">
    <property type="term" value="C:nucleus"/>
    <property type="evidence" value="ECO:0007669"/>
    <property type="project" value="TreeGrafter"/>
</dbReference>
<reference evidence="2 3" key="1">
    <citation type="journal article" date="2024" name="bioRxiv">
        <title>Comparative genomics of Cryptococcus and Kwoniella reveals pathogenesis evolution and contrasting karyotype dynamics via intercentromeric recombination or chromosome fusion.</title>
        <authorList>
            <person name="Coelho M.A."/>
            <person name="David-Palma M."/>
            <person name="Shea T."/>
            <person name="Bowers K."/>
            <person name="McGinley-Smith S."/>
            <person name="Mohammad A.W."/>
            <person name="Gnirke A."/>
            <person name="Yurkov A.M."/>
            <person name="Nowrousian M."/>
            <person name="Sun S."/>
            <person name="Cuomo C.A."/>
            <person name="Heitman J."/>
        </authorList>
    </citation>
    <scope>NUCLEOTIDE SEQUENCE [LARGE SCALE GENOMIC DNA]</scope>
    <source>
        <strain evidence="2 3">CBS 13917</strain>
    </source>
</reference>
<feature type="compositionally biased region" description="Basic and acidic residues" evidence="1">
    <location>
        <begin position="242"/>
        <end position="287"/>
    </location>
</feature>
<dbReference type="Proteomes" id="UP001388673">
    <property type="component" value="Unassembled WGS sequence"/>
</dbReference>
<dbReference type="GeneID" id="92184427"/>
<feature type="region of interest" description="Disordered" evidence="1">
    <location>
        <begin position="241"/>
        <end position="287"/>
    </location>
</feature>
<dbReference type="Pfam" id="PF07818">
    <property type="entry name" value="HCNGP"/>
    <property type="match status" value="1"/>
</dbReference>
<evidence type="ECO:0000313" key="2">
    <source>
        <dbReference type="EMBL" id="KAK8843509.1"/>
    </source>
</evidence>
<dbReference type="PANTHER" id="PTHR13464">
    <property type="entry name" value="TRANSCRIPTIONAL REGULATOR PROTEIN HCNGP"/>
    <property type="match status" value="1"/>
</dbReference>
<comment type="caution">
    <text evidence="2">The sequence shown here is derived from an EMBL/GenBank/DDBJ whole genome shotgun (WGS) entry which is preliminary data.</text>
</comment>